<accession>A0A9X1M5N4</accession>
<dbReference type="EMBL" id="JAJFZT010000001">
    <property type="protein sequence ID" value="MCC3271340.1"/>
    <property type="molecule type" value="Genomic_DNA"/>
</dbReference>
<dbReference type="Proteomes" id="UP001155145">
    <property type="component" value="Unassembled WGS sequence"/>
</dbReference>
<keyword evidence="1" id="KW-0472">Membrane</keyword>
<dbReference type="Proteomes" id="UP000829758">
    <property type="component" value="Chromosome"/>
</dbReference>
<proteinExistence type="predicted"/>
<dbReference type="AlphaFoldDB" id="A0A9X1M5N4"/>
<protein>
    <submittedName>
        <fullName evidence="2">Uncharacterized protein</fullName>
    </submittedName>
</protein>
<gene>
    <name evidence="2" type="ORF">LJ755_01175</name>
    <name evidence="3" type="ORF">MUK71_09505</name>
</gene>
<keyword evidence="1" id="KW-0812">Transmembrane</keyword>
<feature type="transmembrane region" description="Helical" evidence="1">
    <location>
        <begin position="37"/>
        <end position="56"/>
    </location>
</feature>
<keyword evidence="4" id="KW-1185">Reference proteome</keyword>
<name>A0A9X1M5N4_9MICC</name>
<evidence type="ECO:0000313" key="2">
    <source>
        <dbReference type="EMBL" id="MCC3271340.1"/>
    </source>
</evidence>
<evidence type="ECO:0000313" key="4">
    <source>
        <dbReference type="Proteomes" id="UP000829758"/>
    </source>
</evidence>
<evidence type="ECO:0000313" key="3">
    <source>
        <dbReference type="EMBL" id="UON90877.1"/>
    </source>
</evidence>
<dbReference type="EMBL" id="CP094984">
    <property type="protein sequence ID" value="UON90877.1"/>
    <property type="molecule type" value="Genomic_DNA"/>
</dbReference>
<sequence>MNTTREYRPAFFIIGAALLGALAVILTPGLFENFGSVRLVTVLVLTAGALCFAVAASRSRRMGPGTGTD</sequence>
<feature type="transmembrane region" description="Helical" evidence="1">
    <location>
        <begin position="12"/>
        <end position="31"/>
    </location>
</feature>
<evidence type="ECO:0000256" key="1">
    <source>
        <dbReference type="SAM" id="Phobius"/>
    </source>
</evidence>
<reference evidence="2" key="1">
    <citation type="submission" date="2021-10" db="EMBL/GenBank/DDBJ databases">
        <title>Novel species in genus Arthrobacter.</title>
        <authorList>
            <person name="Liu Y."/>
        </authorList>
    </citation>
    <scope>NUCLEOTIDE SEQUENCE</scope>
    <source>
        <strain evidence="2">Zg-Y462</strain>
        <strain evidence="4">zg-Y462</strain>
    </source>
</reference>
<keyword evidence="1" id="KW-1133">Transmembrane helix</keyword>
<evidence type="ECO:0000313" key="5">
    <source>
        <dbReference type="Proteomes" id="UP001155145"/>
    </source>
</evidence>
<organism evidence="2 5">
    <name type="scientific">Arthrobacter zhangbolii</name>
    <dbReference type="NCBI Taxonomy" id="2886936"/>
    <lineage>
        <taxon>Bacteria</taxon>
        <taxon>Bacillati</taxon>
        <taxon>Actinomycetota</taxon>
        <taxon>Actinomycetes</taxon>
        <taxon>Micrococcales</taxon>
        <taxon>Micrococcaceae</taxon>
        <taxon>Arthrobacter</taxon>
    </lineage>
</organism>
<dbReference type="RefSeq" id="WP_227927730.1">
    <property type="nucleotide sequence ID" value="NZ_CP094984.1"/>
</dbReference>